<accession>A0A0H2MIQ8</accession>
<dbReference type="EMBL" id="LAQL01000002">
    <property type="protein sequence ID" value="KLN62409.1"/>
    <property type="molecule type" value="Genomic_DNA"/>
</dbReference>
<protein>
    <recommendedName>
        <fullName evidence="4">DUF2336 domain-containing protein</fullName>
    </recommendedName>
</protein>
<dbReference type="PATRIC" id="fig|1489064.4.peg.1445"/>
<dbReference type="Gene3D" id="1.25.10.10">
    <property type="entry name" value="Leucine-rich Repeat Variant"/>
    <property type="match status" value="1"/>
</dbReference>
<dbReference type="OrthoDB" id="7888976at2"/>
<dbReference type="InterPro" id="IPR021133">
    <property type="entry name" value="HEAT_type_2"/>
</dbReference>
<dbReference type="InterPro" id="IPR019285">
    <property type="entry name" value="DUF2336"/>
</dbReference>
<dbReference type="InterPro" id="IPR016024">
    <property type="entry name" value="ARM-type_fold"/>
</dbReference>
<dbReference type="Proteomes" id="UP000035444">
    <property type="component" value="Unassembled WGS sequence"/>
</dbReference>
<reference evidence="2 3" key="1">
    <citation type="submission" date="2015-03" db="EMBL/GenBank/DDBJ databases">
        <title>Genome Sequence of Kiloniella spongiae MEBiC09566, isolated from a marine sponge.</title>
        <authorList>
            <person name="Shao Z."/>
            <person name="Wang L."/>
            <person name="Li X."/>
        </authorList>
    </citation>
    <scope>NUCLEOTIDE SEQUENCE [LARGE SCALE GENOMIC DNA]</scope>
    <source>
        <strain evidence="2 3">MEBiC09566</strain>
    </source>
</reference>
<feature type="region of interest" description="Disordered" evidence="1">
    <location>
        <begin position="1"/>
        <end position="26"/>
    </location>
</feature>
<name>A0A0H2MIQ8_9PROT</name>
<dbReference type="Pfam" id="PF10098">
    <property type="entry name" value="DUF2336"/>
    <property type="match status" value="1"/>
</dbReference>
<keyword evidence="3" id="KW-1185">Reference proteome</keyword>
<dbReference type="STRING" id="1489064.WH96_02590"/>
<dbReference type="InterPro" id="IPR011989">
    <property type="entry name" value="ARM-like"/>
</dbReference>
<evidence type="ECO:0000256" key="1">
    <source>
        <dbReference type="SAM" id="MobiDB-lite"/>
    </source>
</evidence>
<dbReference type="AlphaFoldDB" id="A0A0H2MIQ8"/>
<evidence type="ECO:0000313" key="2">
    <source>
        <dbReference type="EMBL" id="KLN62409.1"/>
    </source>
</evidence>
<evidence type="ECO:0008006" key="4">
    <source>
        <dbReference type="Google" id="ProtNLM"/>
    </source>
</evidence>
<feature type="compositionally biased region" description="Basic and acidic residues" evidence="1">
    <location>
        <begin position="1"/>
        <end position="12"/>
    </location>
</feature>
<gene>
    <name evidence="2" type="ORF">WH96_02590</name>
</gene>
<dbReference type="SUPFAM" id="SSF48371">
    <property type="entry name" value="ARM repeat"/>
    <property type="match status" value="2"/>
</dbReference>
<sequence length="426" mass="47471">MIKPTDSSKDSKGMQPALAYEDAKEMAESKDRNVRLSLASRQDIQPEILYYLADDGDANVRQAIASNALTPKQADLLLAKDKDGQVRLELAEKISKLAPDLDQKSQRKAHDFVIKTLEILIEDQQDKIRTVISEAVKDLDTIPVSIVRRLASDDVDSVASPVLQSSPILTDEDLLKIIWDGVRGSRLKAISRRSNLGEKITDAIVETKDNDAIASMLDNQSAQIREETLDQLVEQAPGVEVWHKPLVKRPKLSPLSLKRLAGFVAETLLENLLDRPDLDPEVSTAIGLEVRKRMEVDDVLDENISDEDEKAIEAEVEKLHKSRKLTEDRITTRLHCGDREFAIHALAKVAELPPLVARRMILSRAAKTVVALVWKAGFSMELANIVQLRLAGIPPQQSIKADENGDVPISDKELEWQVTLYIDDAE</sequence>
<organism evidence="2 3">
    <name type="scientific">Kiloniella spongiae</name>
    <dbReference type="NCBI Taxonomy" id="1489064"/>
    <lineage>
        <taxon>Bacteria</taxon>
        <taxon>Pseudomonadati</taxon>
        <taxon>Pseudomonadota</taxon>
        <taxon>Alphaproteobacteria</taxon>
        <taxon>Rhodospirillales</taxon>
        <taxon>Kiloniellaceae</taxon>
        <taxon>Kiloniella</taxon>
    </lineage>
</organism>
<evidence type="ECO:0000313" key="3">
    <source>
        <dbReference type="Proteomes" id="UP000035444"/>
    </source>
</evidence>
<dbReference type="PROSITE" id="PS50077">
    <property type="entry name" value="HEAT_REPEAT"/>
    <property type="match status" value="1"/>
</dbReference>
<comment type="caution">
    <text evidence="2">The sequence shown here is derived from an EMBL/GenBank/DDBJ whole genome shotgun (WGS) entry which is preliminary data.</text>
</comment>
<proteinExistence type="predicted"/>